<evidence type="ECO:0000313" key="1">
    <source>
        <dbReference type="EMBL" id="GIG04437.1"/>
    </source>
</evidence>
<name>A0A8J3KK17_9ACTN</name>
<organism evidence="1 2">
    <name type="scientific">Catellatospora coxensis</name>
    <dbReference type="NCBI Taxonomy" id="310354"/>
    <lineage>
        <taxon>Bacteria</taxon>
        <taxon>Bacillati</taxon>
        <taxon>Actinomycetota</taxon>
        <taxon>Actinomycetes</taxon>
        <taxon>Micromonosporales</taxon>
        <taxon>Micromonosporaceae</taxon>
        <taxon>Catellatospora</taxon>
    </lineage>
</organism>
<dbReference type="Proteomes" id="UP000630887">
    <property type="component" value="Unassembled WGS sequence"/>
</dbReference>
<reference evidence="1 2" key="1">
    <citation type="submission" date="2021-01" db="EMBL/GenBank/DDBJ databases">
        <title>Whole genome shotgun sequence of Catellatospora coxensis NBRC 107359.</title>
        <authorList>
            <person name="Komaki H."/>
            <person name="Tamura T."/>
        </authorList>
    </citation>
    <scope>NUCLEOTIDE SEQUENCE [LARGE SCALE GENOMIC DNA]</scope>
    <source>
        <strain evidence="1 2">NBRC 107359</strain>
    </source>
</reference>
<dbReference type="EMBL" id="BONI01000007">
    <property type="protein sequence ID" value="GIG04437.1"/>
    <property type="molecule type" value="Genomic_DNA"/>
</dbReference>
<proteinExistence type="predicted"/>
<accession>A0A8J3KK17</accession>
<evidence type="ECO:0000313" key="2">
    <source>
        <dbReference type="Proteomes" id="UP000630887"/>
    </source>
</evidence>
<dbReference type="RefSeq" id="WP_203689212.1">
    <property type="nucleotide sequence ID" value="NZ_BAAALC010000107.1"/>
</dbReference>
<protein>
    <submittedName>
        <fullName evidence="1">Uncharacterized protein</fullName>
    </submittedName>
</protein>
<keyword evidence="2" id="KW-1185">Reference proteome</keyword>
<comment type="caution">
    <text evidence="1">The sequence shown here is derived from an EMBL/GenBank/DDBJ whole genome shotgun (WGS) entry which is preliminary data.</text>
</comment>
<sequence length="77" mass="8625">MIKRMYEAITGTPWTTGRSCTADFGPTIAARYVTEVLSLTEQELHALHPAIAVAYLEHVREIHAMHGMEHPSALTRH</sequence>
<dbReference type="AlphaFoldDB" id="A0A8J3KK17"/>
<gene>
    <name evidence="1" type="ORF">Cco03nite_11370</name>
</gene>